<sequence length="146" mass="16939">MNFAVKLTLLSASLLLLTGCPIMDRDLDLRYPEPDITTATKVDDNLCVAIPDPADFQIRMVMIYPRNMPPKERWYQLKPALNVSDGQVCIPSSLYKFDSRREYVVQLIMWSDEKAKRTKYGSRVVISAFEIDNDHAWRVILEEREL</sequence>
<protein>
    <recommendedName>
        <fullName evidence="1">DUF7480 domain-containing protein</fullName>
    </recommendedName>
</protein>
<keyword evidence="3" id="KW-1185">Reference proteome</keyword>
<feature type="domain" description="DUF7480" evidence="1">
    <location>
        <begin position="37"/>
        <end position="133"/>
    </location>
</feature>
<name>A0ABY6JHQ4_9ENTR</name>
<reference evidence="2 3" key="1">
    <citation type="submission" date="2021-05" db="EMBL/GenBank/DDBJ databases">
        <title>Isolation, identification, and the growth promoting effects of Pantoea dispersa strain YSD J2 from the aboveground leaves of Cyperus esculentus L.Var. Sativus.</title>
        <authorList>
            <person name="Wang S."/>
            <person name="Tang X.M."/>
            <person name="Huang Y.N."/>
        </authorList>
    </citation>
    <scope>NUCLEOTIDE SEQUENCE [LARGE SCALE GENOMIC DNA]</scope>
    <source>
        <strain evidence="3">YSD YN2</strain>
    </source>
</reference>
<accession>A0ABY6JHQ4</accession>
<dbReference type="PROSITE" id="PS51257">
    <property type="entry name" value="PROKAR_LIPOPROTEIN"/>
    <property type="match status" value="1"/>
</dbReference>
<evidence type="ECO:0000259" key="1">
    <source>
        <dbReference type="Pfam" id="PF24295"/>
    </source>
</evidence>
<proteinExistence type="predicted"/>
<gene>
    <name evidence="2" type="ORF">KFZ77_00260</name>
</gene>
<dbReference type="EMBL" id="CP074352">
    <property type="protein sequence ID" value="UYU31986.1"/>
    <property type="molecule type" value="Genomic_DNA"/>
</dbReference>
<dbReference type="InterPro" id="IPR055903">
    <property type="entry name" value="DUF7480"/>
</dbReference>
<dbReference type="Pfam" id="PF24295">
    <property type="entry name" value="DUF7480"/>
    <property type="match status" value="1"/>
</dbReference>
<dbReference type="InterPro" id="IPR054657">
    <property type="entry name" value="T6SS_periplasmic_put"/>
</dbReference>
<organism evidence="2 3">
    <name type="scientific">Siccibacter colletis</name>
    <dbReference type="NCBI Taxonomy" id="1505757"/>
    <lineage>
        <taxon>Bacteria</taxon>
        <taxon>Pseudomonadati</taxon>
        <taxon>Pseudomonadota</taxon>
        <taxon>Gammaproteobacteria</taxon>
        <taxon>Enterobacterales</taxon>
        <taxon>Enterobacteriaceae</taxon>
        <taxon>Siccibacter</taxon>
    </lineage>
</organism>
<dbReference type="NCBIfam" id="NF045617">
    <property type="entry name" value="mostly_LP"/>
    <property type="match status" value="1"/>
</dbReference>
<evidence type="ECO:0000313" key="2">
    <source>
        <dbReference type="EMBL" id="UYU31986.1"/>
    </source>
</evidence>
<evidence type="ECO:0000313" key="3">
    <source>
        <dbReference type="Proteomes" id="UP001156318"/>
    </source>
</evidence>
<dbReference type="Proteomes" id="UP001156318">
    <property type="component" value="Chromosome"/>
</dbReference>
<dbReference type="RefSeq" id="WP_031522177.1">
    <property type="nucleotide sequence ID" value="NZ_CP074352.1"/>
</dbReference>